<accession>A0A6B1FZQ4</accession>
<reference evidence="1" key="1">
    <citation type="submission" date="2019-09" db="EMBL/GenBank/DDBJ databases">
        <title>Characterisation of the sponge microbiome using genome-centric metagenomics.</title>
        <authorList>
            <person name="Engelberts J.P."/>
            <person name="Robbins S.J."/>
            <person name="De Goeij J.M."/>
            <person name="Aranda M."/>
            <person name="Bell S.C."/>
            <person name="Webster N.S."/>
        </authorList>
    </citation>
    <scope>NUCLEOTIDE SEQUENCE</scope>
    <source>
        <strain evidence="1">SB0675_bin_29</strain>
    </source>
</reference>
<dbReference type="AlphaFoldDB" id="A0A6B1FZQ4"/>
<comment type="caution">
    <text evidence="1">The sequence shown here is derived from an EMBL/GenBank/DDBJ whole genome shotgun (WGS) entry which is preliminary data.</text>
</comment>
<proteinExistence type="predicted"/>
<organism evidence="1">
    <name type="scientific">Caldilineaceae bacterium SB0675_bin_29</name>
    <dbReference type="NCBI Taxonomy" id="2605266"/>
    <lineage>
        <taxon>Bacteria</taxon>
        <taxon>Bacillati</taxon>
        <taxon>Chloroflexota</taxon>
        <taxon>Caldilineae</taxon>
        <taxon>Caldilineales</taxon>
        <taxon>Caldilineaceae</taxon>
    </lineage>
</organism>
<sequence length="383" mass="44021">MFDNTLTRKEKLSSQYYLNTHSPFPFMITVRKTLEEWFTHYPLEQKKEFLSRFRKDNASHSGALLELATHEILRRYAGRVSVEDVLPSGNRPDFHICNPDGKHIWVECTVAQRSSEFIGAIATARRLREIVNLMDSRPFGFSWMLLGHSTEADPRESKLKQSIEKFVLELSNRDVCRPDQKGRIVGRFEWEDRGWRIRFKALYLPGRDRDAPTIVVDEGENAGVNDENEGWMGNDIQKLRSVLEYKANQLKSANGTCIIVISHSDLILDNTGEVFAGALFAHPDSSGEHRPFYGSVERPSHQHISGVLYIPWVKAHMFCSRETPWYYVPHPWSESPLKQGIFPFAVQGSLNTEGNFRWDAPLCTPNEYLVLPSNWPGIPKPQF</sequence>
<name>A0A6B1FZQ4_9CHLR</name>
<gene>
    <name evidence="1" type="ORF">F4148_02390</name>
</gene>
<evidence type="ECO:0000313" key="1">
    <source>
        <dbReference type="EMBL" id="MYH60646.1"/>
    </source>
</evidence>
<protein>
    <submittedName>
        <fullName evidence="1">Uncharacterized protein</fullName>
    </submittedName>
</protein>
<dbReference type="EMBL" id="VYDA01000093">
    <property type="protein sequence ID" value="MYH60646.1"/>
    <property type="molecule type" value="Genomic_DNA"/>
</dbReference>